<dbReference type="AlphaFoldDB" id="A0A1F6T372"/>
<comment type="similarity">
    <text evidence="1">Belongs to the bactofilin family.</text>
</comment>
<accession>A0A1F6T372</accession>
<dbReference type="Proteomes" id="UP000179334">
    <property type="component" value="Unassembled WGS sequence"/>
</dbReference>
<gene>
    <name evidence="2" type="ORF">A2V91_02375</name>
</gene>
<sequence length="141" mass="15881">MRKLIRKIVRRRRRTLDRTRFTAVIGPEMFFRGSLRGDDHTLVCGQVEGNAALNGTLVLSAGGYWEGNITAAHVVLAGEVHGNITAHVKLEIMSSARLYGNVRSPLIAMAEGAVHEGEVRNARRTRMIRFDERREEKEEDI</sequence>
<evidence type="ECO:0000313" key="3">
    <source>
        <dbReference type="Proteomes" id="UP000179334"/>
    </source>
</evidence>
<dbReference type="Pfam" id="PF04519">
    <property type="entry name" value="Bactofilin"/>
    <property type="match status" value="1"/>
</dbReference>
<evidence type="ECO:0000313" key="2">
    <source>
        <dbReference type="EMBL" id="OGI39607.1"/>
    </source>
</evidence>
<name>A0A1F6T372_9PROT</name>
<dbReference type="PANTHER" id="PTHR35024">
    <property type="entry name" value="HYPOTHETICAL CYTOSOLIC PROTEIN"/>
    <property type="match status" value="1"/>
</dbReference>
<evidence type="ECO:0000256" key="1">
    <source>
        <dbReference type="ARBA" id="ARBA00044755"/>
    </source>
</evidence>
<protein>
    <recommendedName>
        <fullName evidence="4">Cell shape determination protein CcmA</fullName>
    </recommendedName>
</protein>
<proteinExistence type="inferred from homology"/>
<dbReference type="InterPro" id="IPR007607">
    <property type="entry name" value="BacA/B"/>
</dbReference>
<dbReference type="EMBL" id="MFSR01000043">
    <property type="protein sequence ID" value="OGI39607.1"/>
    <property type="molecule type" value="Genomic_DNA"/>
</dbReference>
<comment type="caution">
    <text evidence="2">The sequence shown here is derived from an EMBL/GenBank/DDBJ whole genome shotgun (WGS) entry which is preliminary data.</text>
</comment>
<evidence type="ECO:0008006" key="4">
    <source>
        <dbReference type="Google" id="ProtNLM"/>
    </source>
</evidence>
<organism evidence="2 3">
    <name type="scientific">Candidatus Muproteobacteria bacterium RBG_16_64_10</name>
    <dbReference type="NCBI Taxonomy" id="1817757"/>
    <lineage>
        <taxon>Bacteria</taxon>
        <taxon>Pseudomonadati</taxon>
        <taxon>Pseudomonadota</taxon>
        <taxon>Candidatus Muproteobacteria</taxon>
    </lineage>
</organism>
<reference evidence="2 3" key="1">
    <citation type="journal article" date="2016" name="Nat. Commun.">
        <title>Thousands of microbial genomes shed light on interconnected biogeochemical processes in an aquifer system.</title>
        <authorList>
            <person name="Anantharaman K."/>
            <person name="Brown C.T."/>
            <person name="Hug L.A."/>
            <person name="Sharon I."/>
            <person name="Castelle C.J."/>
            <person name="Probst A.J."/>
            <person name="Thomas B.C."/>
            <person name="Singh A."/>
            <person name="Wilkins M.J."/>
            <person name="Karaoz U."/>
            <person name="Brodie E.L."/>
            <person name="Williams K.H."/>
            <person name="Hubbard S.S."/>
            <person name="Banfield J.F."/>
        </authorList>
    </citation>
    <scope>NUCLEOTIDE SEQUENCE [LARGE SCALE GENOMIC DNA]</scope>
</reference>
<dbReference type="PANTHER" id="PTHR35024:SF4">
    <property type="entry name" value="POLYMER-FORMING CYTOSKELETAL PROTEIN"/>
    <property type="match status" value="1"/>
</dbReference>